<comment type="similarity">
    <text evidence="4">Belongs to the methyl-accepting chemotaxis (MCP) protein family.</text>
</comment>
<evidence type="ECO:0000256" key="2">
    <source>
        <dbReference type="ARBA" id="ARBA00022481"/>
    </source>
</evidence>
<dbReference type="PRINTS" id="PR00260">
    <property type="entry name" value="CHEMTRNSDUCR"/>
</dbReference>
<evidence type="ECO:0000313" key="11">
    <source>
        <dbReference type="Proteomes" id="UP001333710"/>
    </source>
</evidence>
<organism evidence="10 11">
    <name type="scientific">Planctobacterium marinum</name>
    <dbReference type="NCBI Taxonomy" id="1631968"/>
    <lineage>
        <taxon>Bacteria</taxon>
        <taxon>Pseudomonadati</taxon>
        <taxon>Pseudomonadota</taxon>
        <taxon>Gammaproteobacteria</taxon>
        <taxon>Alteromonadales</taxon>
        <taxon>Alteromonadaceae</taxon>
        <taxon>Planctobacterium</taxon>
    </lineage>
</organism>
<dbReference type="EMBL" id="AP027272">
    <property type="protein sequence ID" value="BDX07353.1"/>
    <property type="molecule type" value="Genomic_DNA"/>
</dbReference>
<dbReference type="Gene3D" id="6.10.340.10">
    <property type="match status" value="1"/>
</dbReference>
<evidence type="ECO:0000313" key="10">
    <source>
        <dbReference type="EMBL" id="BDX07353.1"/>
    </source>
</evidence>
<feature type="domain" description="HAMP" evidence="9">
    <location>
        <begin position="414"/>
        <end position="467"/>
    </location>
</feature>
<keyword evidence="7" id="KW-0472">Membrane</keyword>
<dbReference type="InterPro" id="IPR003660">
    <property type="entry name" value="HAMP_dom"/>
</dbReference>
<feature type="transmembrane region" description="Helical" evidence="7">
    <location>
        <begin position="394"/>
        <end position="417"/>
    </location>
</feature>
<dbReference type="PROSITE" id="PS50885">
    <property type="entry name" value="HAMP"/>
    <property type="match status" value="2"/>
</dbReference>
<evidence type="ECO:0000259" key="9">
    <source>
        <dbReference type="PROSITE" id="PS50885"/>
    </source>
</evidence>
<feature type="domain" description="HAMP" evidence="9">
    <location>
        <begin position="766"/>
        <end position="812"/>
    </location>
</feature>
<name>A0AA48KRA8_9ALTE</name>
<dbReference type="Pfam" id="PF00672">
    <property type="entry name" value="HAMP"/>
    <property type="match status" value="1"/>
</dbReference>
<dbReference type="Gene3D" id="3.30.450.20">
    <property type="entry name" value="PAS domain"/>
    <property type="match status" value="1"/>
</dbReference>
<keyword evidence="7" id="KW-1133">Transmembrane helix</keyword>
<evidence type="ECO:0000256" key="1">
    <source>
        <dbReference type="ARBA" id="ARBA00004370"/>
    </source>
</evidence>
<dbReference type="FunFam" id="1.10.287.950:FF:000001">
    <property type="entry name" value="Methyl-accepting chemotaxis sensory transducer"/>
    <property type="match status" value="1"/>
</dbReference>
<proteinExistence type="inferred from homology"/>
<dbReference type="KEGG" id="pmaw:MACH26_28740"/>
<reference evidence="10" key="1">
    <citation type="submission" date="2023-01" db="EMBL/GenBank/DDBJ databases">
        <title>Complete genome sequence of Planctobacterium marinum strain Dej080120_11.</title>
        <authorList>
            <person name="Ueki S."/>
            <person name="Maruyama F."/>
        </authorList>
    </citation>
    <scope>NUCLEOTIDE SEQUENCE</scope>
    <source>
        <strain evidence="10">Dej080120_11</strain>
    </source>
</reference>
<dbReference type="InterPro" id="IPR004090">
    <property type="entry name" value="Chemotax_Me-accpt_rcpt"/>
</dbReference>
<dbReference type="GO" id="GO:0005886">
    <property type="term" value="C:plasma membrane"/>
    <property type="evidence" value="ECO:0007669"/>
    <property type="project" value="TreeGrafter"/>
</dbReference>
<keyword evidence="7" id="KW-0812">Transmembrane</keyword>
<dbReference type="Pfam" id="PF00015">
    <property type="entry name" value="MCPsignal"/>
    <property type="match status" value="1"/>
</dbReference>
<gene>
    <name evidence="10" type="ORF">MACH26_28740</name>
</gene>
<comment type="subcellular location">
    <subcellularLocation>
        <location evidence="1">Membrane</location>
    </subcellularLocation>
</comment>
<dbReference type="RefSeq" id="WP_338293339.1">
    <property type="nucleotide sequence ID" value="NZ_AP027272.1"/>
</dbReference>
<evidence type="ECO:0000256" key="3">
    <source>
        <dbReference type="ARBA" id="ARBA00023224"/>
    </source>
</evidence>
<dbReference type="SUPFAM" id="SSF58104">
    <property type="entry name" value="Methyl-accepting chemotaxis protein (MCP) signaling domain"/>
    <property type="match status" value="1"/>
</dbReference>
<keyword evidence="11" id="KW-1185">Reference proteome</keyword>
<sequence>MNNLKLAQLLGGAMLCLALLPLLIVSFIASQVASESLTAQSFAQLQSIRAIKAEAIERHFTQSKAIIKTVSTTPGTLAAAKQLKTSFRQYMSDTGRQSLVAGLRQELSGYYQNEFGARYQQVNNRVIDTQPLLSGINATAVALQHDYIYGNSAPLGAKDELYRAPGNARYHQFHEQFHPFFRQTLQEFGYYDIFLVDPATGVIFYSVFKELDYATSLTTGPYANTNFARVFKKALQDQQIHSVDYEPYLPSYEAPASFQAAPVMDGDKLEAILIFQLPIEPVNAIMTSRSGLGETGETYLVGEDRLMRSDSFLSPDTHTVSASFANPATGKVNTEAVQQAFNGKEGTRIIIDYLGNPVLSSWQLVDLGDFKWAILAEIDQAEAFAASDNLNTTMLIIIVAAVVIIGFAGIRISALISTPIINMAKTMDKVQQSGDFSLRIRSAYQNELGVIGNAFDKLLSNLNSAFSASEAALKQVSEGDYQARVVGQYSGDLLQLKQGIDATIAAIETASEESKKQRQIATAKAEEAAQQQQNAEQQQRLAQQKADEAARLQQQAMQAKQEAEEKALDALNATQEAEKQKQLANEKAIEAQTIAQQASEAAVAANRIKQALDNVSTFALLCDKQHKVIYINHSMHNKLMELAETHATISPDTILNAPLRRLLNEDATLVEQFDNSHKRAQLTIAGAIFECTANLIVDDQGETLGTVLELVDRTAEISAEKEIDAIVESAASGDLSVRVSETGKSGFILKLSGGLNKLVSISEQIIAETSEVLEGVANGDLSHKLEGEYQGAFATLQRDINATVDKLIDVVADINQSAATIADNAADIAAGNMQMTDRTQNQASSLEETSASMEQMTSSVKGTAQNASNANRIASDAQQLAIKGGEVCEQSISSMAAIEDASKKINDIIGVIDEIAFQTNLLALNASVEAARAGEQGRGFAVVASEVRNLAQRSASAAKEIKDLILDSVNKVQDGTLLVNRSGQTLQDIIAAVNSVKDSIMEIATATDEQSTGISQVSRSIVEMEDATQQSAAFVEETSASADSMATEAQQMQAQLQFFKL</sequence>
<dbReference type="SMART" id="SM00304">
    <property type="entry name" value="HAMP"/>
    <property type="match status" value="2"/>
</dbReference>
<feature type="compositionally biased region" description="Low complexity" evidence="6">
    <location>
        <begin position="551"/>
        <end position="560"/>
    </location>
</feature>
<dbReference type="SMART" id="SM00283">
    <property type="entry name" value="MA"/>
    <property type="match status" value="1"/>
</dbReference>
<evidence type="ECO:0000256" key="7">
    <source>
        <dbReference type="SAM" id="Phobius"/>
    </source>
</evidence>
<keyword evidence="2" id="KW-0488">Methylation</keyword>
<dbReference type="AlphaFoldDB" id="A0AA48KRA8"/>
<dbReference type="PANTHER" id="PTHR43531:SF14">
    <property type="entry name" value="METHYL-ACCEPTING CHEMOTAXIS PROTEIN I-RELATED"/>
    <property type="match status" value="1"/>
</dbReference>
<evidence type="ECO:0000256" key="5">
    <source>
        <dbReference type="PROSITE-ProRule" id="PRU00284"/>
    </source>
</evidence>
<evidence type="ECO:0000256" key="6">
    <source>
        <dbReference type="SAM" id="MobiDB-lite"/>
    </source>
</evidence>
<dbReference type="PANTHER" id="PTHR43531">
    <property type="entry name" value="PROTEIN ICFG"/>
    <property type="match status" value="1"/>
</dbReference>
<dbReference type="Gene3D" id="1.10.287.950">
    <property type="entry name" value="Methyl-accepting chemotaxis protein"/>
    <property type="match status" value="1"/>
</dbReference>
<protein>
    <recommendedName>
        <fullName evidence="12">Methyl-accepting chemotaxis protein</fullName>
    </recommendedName>
</protein>
<feature type="domain" description="Methyl-accepting transducer" evidence="8">
    <location>
        <begin position="817"/>
        <end position="1046"/>
    </location>
</feature>
<accession>A0AA48KRA8</accession>
<dbReference type="InterPro" id="IPR051310">
    <property type="entry name" value="MCP_chemotaxis"/>
</dbReference>
<dbReference type="GO" id="GO:0007165">
    <property type="term" value="P:signal transduction"/>
    <property type="evidence" value="ECO:0007669"/>
    <property type="project" value="UniProtKB-KW"/>
</dbReference>
<dbReference type="GO" id="GO:0004888">
    <property type="term" value="F:transmembrane signaling receptor activity"/>
    <property type="evidence" value="ECO:0007669"/>
    <property type="project" value="InterPro"/>
</dbReference>
<evidence type="ECO:0008006" key="12">
    <source>
        <dbReference type="Google" id="ProtNLM"/>
    </source>
</evidence>
<feature type="compositionally biased region" description="Low complexity" evidence="6">
    <location>
        <begin position="522"/>
        <end position="544"/>
    </location>
</feature>
<dbReference type="InterPro" id="IPR004089">
    <property type="entry name" value="MCPsignal_dom"/>
</dbReference>
<feature type="region of interest" description="Disordered" evidence="6">
    <location>
        <begin position="522"/>
        <end position="566"/>
    </location>
</feature>
<dbReference type="Pfam" id="PF18947">
    <property type="entry name" value="HAMP_2"/>
    <property type="match status" value="1"/>
</dbReference>
<dbReference type="GO" id="GO:0006935">
    <property type="term" value="P:chemotaxis"/>
    <property type="evidence" value="ECO:0007669"/>
    <property type="project" value="InterPro"/>
</dbReference>
<dbReference type="PROSITE" id="PS50111">
    <property type="entry name" value="CHEMOTAXIS_TRANSDUC_2"/>
    <property type="match status" value="1"/>
</dbReference>
<keyword evidence="3 5" id="KW-0807">Transducer</keyword>
<evidence type="ECO:0000256" key="4">
    <source>
        <dbReference type="ARBA" id="ARBA00029447"/>
    </source>
</evidence>
<dbReference type="CDD" id="cd06225">
    <property type="entry name" value="HAMP"/>
    <property type="match status" value="1"/>
</dbReference>
<dbReference type="CDD" id="cd11386">
    <property type="entry name" value="MCP_signal"/>
    <property type="match status" value="1"/>
</dbReference>
<dbReference type="Proteomes" id="UP001333710">
    <property type="component" value="Chromosome"/>
</dbReference>
<evidence type="ECO:0000259" key="8">
    <source>
        <dbReference type="PROSITE" id="PS50111"/>
    </source>
</evidence>